<organism evidence="1 2">
    <name type="scientific">Halomonas tibetensis</name>
    <dbReference type="NCBI Taxonomy" id="2259590"/>
    <lineage>
        <taxon>Bacteria</taxon>
        <taxon>Pseudomonadati</taxon>
        <taxon>Pseudomonadota</taxon>
        <taxon>Gammaproteobacteria</taxon>
        <taxon>Oceanospirillales</taxon>
        <taxon>Halomonadaceae</taxon>
        <taxon>Halomonas</taxon>
    </lineage>
</organism>
<protein>
    <recommendedName>
        <fullName evidence="3">MarR family transcriptional regulator</fullName>
    </recommendedName>
</protein>
<evidence type="ECO:0000313" key="1">
    <source>
        <dbReference type="EMBL" id="MFC2991132.1"/>
    </source>
</evidence>
<name>A0ABV7B169_9GAMM</name>
<comment type="caution">
    <text evidence="1">The sequence shown here is derived from an EMBL/GenBank/DDBJ whole genome shotgun (WGS) entry which is preliminary data.</text>
</comment>
<keyword evidence="2" id="KW-1185">Reference proteome</keyword>
<dbReference type="RefSeq" id="WP_379754839.1">
    <property type="nucleotide sequence ID" value="NZ_JBHRSQ010000007.1"/>
</dbReference>
<dbReference type="Proteomes" id="UP001595386">
    <property type="component" value="Unassembled WGS sequence"/>
</dbReference>
<dbReference type="EMBL" id="JBHRSQ010000007">
    <property type="protein sequence ID" value="MFC2991132.1"/>
    <property type="molecule type" value="Genomic_DNA"/>
</dbReference>
<evidence type="ECO:0000313" key="2">
    <source>
        <dbReference type="Proteomes" id="UP001595386"/>
    </source>
</evidence>
<reference evidence="2" key="1">
    <citation type="journal article" date="2019" name="Int. J. Syst. Evol. Microbiol.">
        <title>The Global Catalogue of Microorganisms (GCM) 10K type strain sequencing project: providing services to taxonomists for standard genome sequencing and annotation.</title>
        <authorList>
            <consortium name="The Broad Institute Genomics Platform"/>
            <consortium name="The Broad Institute Genome Sequencing Center for Infectious Disease"/>
            <person name="Wu L."/>
            <person name="Ma J."/>
        </authorList>
    </citation>
    <scope>NUCLEOTIDE SEQUENCE [LARGE SCALE GENOMIC DNA]</scope>
    <source>
        <strain evidence="2">KCTC 52660</strain>
    </source>
</reference>
<sequence>MAQDDQPESPLWEMIALDQRALPKASQVSQARQRWRCLGRWLRFGAEAGDDPAKDEAELQHLSQVRLANLAPPIDWQPGARALTRYLSEVGDSAGPVTFLIGAPECHHAELLRVWAMQQAARTLPEPLPTSLLAGDSPWTLEPSETPWVIPQLERGFLRQAAALAGLRSFLEEALAGRLGRGVIGCDSWTWAYLHHTLALPDASAVTLQAFDGARLSRYFAHAARAAGKLPAIRAVGSGESVFAEGEEALVSRELQPLAVHCRGQLGLAWYYWRARLCEEAPEGHVADTLWLAEHLDDATLPGEVGEETVLLLHTLLLHGGLDEALLPEVLPLSRARALSGLRQLQRRGVVSCDADRWRVAPLGYASVRRLLEERTYLLDVL</sequence>
<proteinExistence type="predicted"/>
<accession>A0ABV7B169</accession>
<evidence type="ECO:0008006" key="3">
    <source>
        <dbReference type="Google" id="ProtNLM"/>
    </source>
</evidence>
<gene>
    <name evidence="1" type="ORF">ACFODV_03685</name>
</gene>